<organism evidence="2 3">
    <name type="scientific">Anas platyrhynchos</name>
    <name type="common">Mallard</name>
    <name type="synonym">Anas boschas</name>
    <dbReference type="NCBI Taxonomy" id="8839"/>
    <lineage>
        <taxon>Eukaryota</taxon>
        <taxon>Metazoa</taxon>
        <taxon>Chordata</taxon>
        <taxon>Craniata</taxon>
        <taxon>Vertebrata</taxon>
        <taxon>Euteleostomi</taxon>
        <taxon>Archelosauria</taxon>
        <taxon>Archosauria</taxon>
        <taxon>Dinosauria</taxon>
        <taxon>Saurischia</taxon>
        <taxon>Theropoda</taxon>
        <taxon>Coelurosauria</taxon>
        <taxon>Aves</taxon>
        <taxon>Neognathae</taxon>
        <taxon>Galloanserae</taxon>
        <taxon>Anseriformes</taxon>
        <taxon>Anatidae</taxon>
        <taxon>Anatinae</taxon>
        <taxon>Anas</taxon>
    </lineage>
</organism>
<proteinExistence type="predicted"/>
<feature type="region of interest" description="Disordered" evidence="1">
    <location>
        <begin position="651"/>
        <end position="679"/>
    </location>
</feature>
<reference evidence="3" key="1">
    <citation type="journal article" date="2013" name="Nat. Genet.">
        <title>The duck genome and transcriptome provide insight into an avian influenza virus reservoir species.</title>
        <authorList>
            <person name="Huang Y."/>
            <person name="Li Y."/>
            <person name="Burt D.W."/>
            <person name="Chen H."/>
            <person name="Zhang Y."/>
            <person name="Qian W."/>
            <person name="Kim H."/>
            <person name="Gan S."/>
            <person name="Zhao Y."/>
            <person name="Li J."/>
            <person name="Yi K."/>
            <person name="Feng H."/>
            <person name="Zhu P."/>
            <person name="Li B."/>
            <person name="Liu Q."/>
            <person name="Fairley S."/>
            <person name="Magor K.E."/>
            <person name="Du Z."/>
            <person name="Hu X."/>
            <person name="Goodman L."/>
            <person name="Tafer H."/>
            <person name="Vignal A."/>
            <person name="Lee T."/>
            <person name="Kim K.W."/>
            <person name="Sheng Z."/>
            <person name="An Y."/>
            <person name="Searle S."/>
            <person name="Herrero J."/>
            <person name="Groenen M.A."/>
            <person name="Crooijmans R.P."/>
            <person name="Faraut T."/>
            <person name="Cai Q."/>
            <person name="Webster R.G."/>
            <person name="Aldridge J.R."/>
            <person name="Warren W.C."/>
            <person name="Bartschat S."/>
            <person name="Kehr S."/>
            <person name="Marz M."/>
            <person name="Stadler P.F."/>
            <person name="Smith J."/>
            <person name="Kraus R.H."/>
            <person name="Zhao Y."/>
            <person name="Ren L."/>
            <person name="Fei J."/>
            <person name="Morisson M."/>
            <person name="Kaiser P."/>
            <person name="Griffin D.K."/>
            <person name="Rao M."/>
            <person name="Pitel F."/>
            <person name="Wang J."/>
            <person name="Li N."/>
        </authorList>
    </citation>
    <scope>NUCLEOTIDE SEQUENCE [LARGE SCALE GENOMIC DNA]</scope>
</reference>
<dbReference type="Proteomes" id="UP000296049">
    <property type="component" value="Unassembled WGS sequence"/>
</dbReference>
<sequence>MCGGDSEPSEHPAGKKAGKARPLRDLSRSLCVCSRSSSVVCGFQCIPNTSKGSTPKLQHKVSHLFVKAAQQQARLDKEKKAEAATCSQDVYMPCQCGFLLGNLICVTAAWGHKQHKVTSVLYHMDGTKLKHFPIHADSSNHKLAKQQKPSVCPELQGSGVPFQKSIPVSVQLDLSGNVNPLKHEIAFMTLLDLLVEQANKSFARASFPPLVNKCINFQSLWEGGSVVLAPCSLHWDAWSCIALSAPAACRSPRAIWQKSGRKENGMEQHQWQQQQQPVRAVPPAADLLQSLWGLALRTSAEPPSPDKSCKAGFNYSPPKRGAPCTTWHPKAPQPRCRNAPPATDKRTSKTKLTYCYGLEPFLVQLCFRHPGEKDTGGERGELICSSYGALGHDRSSTSAACTVTQTCMTAAGEQAASPPCSGAGYRGEHGGEAKRREARLLASAAVTQRAANAAAGQPARAVVKSKCRGGRCLCIGHRSSALASSTPSPTPLGAAAEVSTGLPWQKGWWGRPSEASSAADSHNFITISRPFADEMAKLLCPGGSSLEQHRAVTDQMGLHVAMLAAETQLILVYPTRHLPGRTNEASNRESPDKGCRSVSQGIPFAAFHEAGKNKKGGCPSFTFIPTSLSWQLDLSGASQTCRKNTAGLGAAYRENSPRPVPAPASCVLAEDSQNNNIKK</sequence>
<protein>
    <submittedName>
        <fullName evidence="2">Uncharacterized protein</fullName>
    </submittedName>
</protein>
<accession>R0K311</accession>
<dbReference type="EMBL" id="KB742791">
    <property type="protein sequence ID" value="EOB04416.1"/>
    <property type="molecule type" value="Genomic_DNA"/>
</dbReference>
<name>R0K311_ANAPL</name>
<feature type="region of interest" description="Disordered" evidence="1">
    <location>
        <begin position="1"/>
        <end position="21"/>
    </location>
</feature>
<gene>
    <name evidence="2" type="ORF">Anapl_08172</name>
</gene>
<feature type="region of interest" description="Disordered" evidence="1">
    <location>
        <begin position="326"/>
        <end position="345"/>
    </location>
</feature>
<dbReference type="AlphaFoldDB" id="R0K311"/>
<evidence type="ECO:0000313" key="3">
    <source>
        <dbReference type="Proteomes" id="UP000296049"/>
    </source>
</evidence>
<evidence type="ECO:0000256" key="1">
    <source>
        <dbReference type="SAM" id="MobiDB-lite"/>
    </source>
</evidence>
<keyword evidence="3" id="KW-1185">Reference proteome</keyword>
<evidence type="ECO:0000313" key="2">
    <source>
        <dbReference type="EMBL" id="EOB04416.1"/>
    </source>
</evidence>